<evidence type="ECO:0000256" key="1">
    <source>
        <dbReference type="SAM" id="SignalP"/>
    </source>
</evidence>
<reference evidence="2 3" key="2">
    <citation type="journal article" date="2010" name="Stand. Genomic Sci.">
        <title>Complete genome sequence of Syntrophothermus lipocalidus type strain (TGB-C1).</title>
        <authorList>
            <person name="Djao O.D."/>
            <person name="Zhang X."/>
            <person name="Lucas S."/>
            <person name="Lapidus A."/>
            <person name="Del Rio T.G."/>
            <person name="Nolan M."/>
            <person name="Tice H."/>
            <person name="Cheng J.F."/>
            <person name="Han C."/>
            <person name="Tapia R."/>
            <person name="Goodwin L."/>
            <person name="Pitluck S."/>
            <person name="Liolios K."/>
            <person name="Ivanova N."/>
            <person name="Mavromatis K."/>
            <person name="Mikhailova N."/>
            <person name="Ovchinnikova G."/>
            <person name="Pati A."/>
            <person name="Brambilla E."/>
            <person name="Chen A."/>
            <person name="Palaniappan K."/>
            <person name="Land M."/>
            <person name="Hauser L."/>
            <person name="Chang Y.J."/>
            <person name="Jeffries C.D."/>
            <person name="Rohde M."/>
            <person name="Sikorski J."/>
            <person name="Spring S."/>
            <person name="Goker M."/>
            <person name="Detter J.C."/>
            <person name="Woyke T."/>
            <person name="Bristow J."/>
            <person name="Eisen J.A."/>
            <person name="Markowitz V."/>
            <person name="Hugenholtz P."/>
            <person name="Kyrpides N.C."/>
            <person name="Klenk H.P."/>
        </authorList>
    </citation>
    <scope>NUCLEOTIDE SEQUENCE [LARGE SCALE GENOMIC DNA]</scope>
    <source>
        <strain evidence="3">DSM 12680 / TGB-C1</strain>
    </source>
</reference>
<dbReference type="InterPro" id="IPR027024">
    <property type="entry name" value="UCP027386_ABC_sbc_TM0202"/>
</dbReference>
<dbReference type="KEGG" id="slp:Slip_1022"/>
<dbReference type="RefSeq" id="WP_013175203.1">
    <property type="nucleotide sequence ID" value="NC_014220.1"/>
</dbReference>
<dbReference type="SUPFAM" id="SSF53850">
    <property type="entry name" value="Periplasmic binding protein-like II"/>
    <property type="match status" value="1"/>
</dbReference>
<dbReference type="PIRSF" id="PIRSF027386">
    <property type="entry name" value="UCP027386_ABC_sbc_TM0202"/>
    <property type="match status" value="1"/>
</dbReference>
<dbReference type="Pfam" id="PF13379">
    <property type="entry name" value="NMT1_2"/>
    <property type="match status" value="1"/>
</dbReference>
<gene>
    <name evidence="2" type="ordered locus">Slip_1022</name>
</gene>
<keyword evidence="1" id="KW-0732">Signal</keyword>
<sequence>MKKLVPLMLAFLMTLVLVTGGGCSSQTEKKSPTPPPEKLTVNVAALRGPTALSMVKMMESKPALGEEVTTNYQILETPDLLTSKLVSKEVDIAALPTNMAASLYNKGVPYQLAAMSSWGVMYAVSNGETVNSWADLKGKTVYVVGKGATPDIVFRFLLSKNGLNPDTDVKLDYTLDQVQAAQSLIAGRIKLAVLPEPWVTQALKGSNTCKVILDLQEEWKKVVGKDVALAQTCLVVKKDLAAKHPNVVAAFLSAYKDSIDWANQNPSAAGQLAEKLGVGMKAPVAEAAIPRCNLRYEDAQTSKPAVEAFLKVLYDYAPQSIGGKMPDNDFYYKE</sequence>
<dbReference type="EMBL" id="CP002048">
    <property type="protein sequence ID" value="ADI01801.1"/>
    <property type="molecule type" value="Genomic_DNA"/>
</dbReference>
<protein>
    <submittedName>
        <fullName evidence="2">NMT1/THI5 like domain protein</fullName>
    </submittedName>
</protein>
<reference evidence="3" key="1">
    <citation type="journal article" date="2010" name="Stand. Genomic Sci.">
        <title>Complete genome sequence of Syntrophothermus lipocalidus type strain (TGB-C1T).</title>
        <authorList>
            <consortium name="US DOE Joint Genome Institute (JGI-PGF)"/>
            <person name="Djao O."/>
            <person name="Zhang X."/>
            <person name="Lucas S."/>
            <person name="Lapidus A."/>
            <person name="Glavina Del Rio T."/>
            <person name="Nolan M."/>
            <person name="Tice H."/>
            <person name="Cheng J."/>
            <person name="Han C."/>
            <person name="Tapia R."/>
            <person name="Goodwin L."/>
            <person name="Pitluck S."/>
            <person name="Liolios K."/>
            <person name="Ivanova N."/>
            <person name="Mavromatis K."/>
            <person name="Mikhailova N."/>
            <person name="Ovchinnikova G."/>
            <person name="Pati A."/>
            <person name="Brambilla E."/>
            <person name="Chen A."/>
            <person name="Palaniappan K."/>
            <person name="Land M."/>
            <person name="Hauser L."/>
            <person name="Chang Y."/>
            <person name="Jeffries C."/>
            <person name="Rohde M."/>
            <person name="Sikorski J."/>
            <person name="Spring S."/>
            <person name="Goker M."/>
            <person name="Detter J."/>
            <person name="Woyke T."/>
            <person name="Bristow J."/>
            <person name="Eisen J."/>
            <person name="Markowitz V."/>
            <person name="Hugenholtz P."/>
            <person name="Kyrpides N."/>
            <person name="Klenk H."/>
        </authorList>
    </citation>
    <scope>NUCLEOTIDE SEQUENCE [LARGE SCALE GENOMIC DNA]</scope>
    <source>
        <strain evidence="3">DSM 12680 / TGB-C1</strain>
    </source>
</reference>
<evidence type="ECO:0000313" key="3">
    <source>
        <dbReference type="Proteomes" id="UP000000378"/>
    </source>
</evidence>
<name>D7CM66_SYNLT</name>
<organism evidence="2 3">
    <name type="scientific">Syntrophothermus lipocalidus (strain DSM 12680 / TGB-C1)</name>
    <dbReference type="NCBI Taxonomy" id="643648"/>
    <lineage>
        <taxon>Bacteria</taxon>
        <taxon>Bacillati</taxon>
        <taxon>Bacillota</taxon>
        <taxon>Clostridia</taxon>
        <taxon>Eubacteriales</taxon>
        <taxon>Syntrophomonadaceae</taxon>
        <taxon>Syntrophothermus</taxon>
    </lineage>
</organism>
<dbReference type="PANTHER" id="PTHR30024:SF46">
    <property type="entry name" value="ABC TRANSPORTER, SUBSTRATE-BINDING LIPOPROTEIN"/>
    <property type="match status" value="1"/>
</dbReference>
<proteinExistence type="predicted"/>
<dbReference type="eggNOG" id="COG0715">
    <property type="taxonomic scope" value="Bacteria"/>
</dbReference>
<dbReference type="Gene3D" id="3.40.190.10">
    <property type="entry name" value="Periplasmic binding protein-like II"/>
    <property type="match status" value="2"/>
</dbReference>
<dbReference type="Proteomes" id="UP000000378">
    <property type="component" value="Chromosome"/>
</dbReference>
<dbReference type="PROSITE" id="PS51257">
    <property type="entry name" value="PROKAR_LIPOPROTEIN"/>
    <property type="match status" value="1"/>
</dbReference>
<feature type="chain" id="PRO_5039573601" evidence="1">
    <location>
        <begin position="19"/>
        <end position="334"/>
    </location>
</feature>
<accession>D7CM66</accession>
<dbReference type="HOGENOM" id="CLU_062584_0_0_9"/>
<dbReference type="AlphaFoldDB" id="D7CM66"/>
<dbReference type="PANTHER" id="PTHR30024">
    <property type="entry name" value="ALIPHATIC SULFONATES-BINDING PROTEIN-RELATED"/>
    <property type="match status" value="1"/>
</dbReference>
<keyword evidence="3" id="KW-1185">Reference proteome</keyword>
<feature type="signal peptide" evidence="1">
    <location>
        <begin position="1"/>
        <end position="18"/>
    </location>
</feature>
<dbReference type="STRING" id="643648.Slip_1022"/>
<evidence type="ECO:0000313" key="2">
    <source>
        <dbReference type="EMBL" id="ADI01801.1"/>
    </source>
</evidence>